<reference evidence="6 7" key="1">
    <citation type="submission" date="2018-09" db="EMBL/GenBank/DDBJ databases">
        <title>Draft genome sequences of Legionella taurinensis isolated from water samples.</title>
        <authorList>
            <person name="Chakeri A."/>
            <person name="Allerberger F."/>
            <person name="Kundi M."/>
            <person name="Ruppitsch W."/>
            <person name="Schmid D."/>
        </authorList>
    </citation>
    <scope>NUCLEOTIDE SEQUENCE [LARGE SCALE GENOMIC DNA]</scope>
    <source>
        <strain evidence="6 7">4570-18-6</strain>
    </source>
</reference>
<comment type="similarity">
    <text evidence="1">Belongs to the peptidase S66 family.</text>
</comment>
<keyword evidence="6" id="KW-0121">Carboxypeptidase</keyword>
<dbReference type="SUPFAM" id="SSF52317">
    <property type="entry name" value="Class I glutamine amidotransferase-like"/>
    <property type="match status" value="1"/>
</dbReference>
<keyword evidence="6" id="KW-0645">Protease</keyword>
<dbReference type="RefSeq" id="WP_120047429.1">
    <property type="nucleotide sequence ID" value="NZ_QZWB01000015.1"/>
</dbReference>
<sequence length="349" mass="39240">MQTLIKPHKLTSGDTIATISLSWGGAGLVRYRYEIGKSRLRDIFGLNVAETKYALRDPEWVYQNPKARASDLMDAFANPEIKGIFSMIGGDDSIRLLPYIDYDVIRNNPKVFLGFSDSTVTHFICRKSGLSSFYGPAVLTAFSENVNMHRYTIDSLIKNLFTSELIGVLPENDEGWTATSLDWGVKTNQMILRKLNPPEDWRFIQGSGKVRGHLIGGCVEVLQFIIGTEIWPIVSDWENAILFLETSEEGMPPCQLERFLRGLGAQKILKRLAGIIFSKPGGHLVNLADFEQYDKCILKVLKEFDRSDLPVVTNMDFGHTDPMMTLPYGRIMQIDVDEKQIAILEGGVI</sequence>
<proteinExistence type="inferred from homology"/>
<dbReference type="InterPro" id="IPR040921">
    <property type="entry name" value="Peptidase_S66C"/>
</dbReference>
<dbReference type="PANTHER" id="PTHR30237:SF4">
    <property type="entry name" value="LD-CARBOXYPEPTIDASE C-TERMINAL DOMAIN-CONTAINING PROTEIN"/>
    <property type="match status" value="1"/>
</dbReference>
<organism evidence="6 7">
    <name type="scientific">Legionella taurinensis</name>
    <dbReference type="NCBI Taxonomy" id="70611"/>
    <lineage>
        <taxon>Bacteria</taxon>
        <taxon>Pseudomonadati</taxon>
        <taxon>Pseudomonadota</taxon>
        <taxon>Gammaproteobacteria</taxon>
        <taxon>Legionellales</taxon>
        <taxon>Legionellaceae</taxon>
        <taxon>Legionella</taxon>
    </lineage>
</organism>
<protein>
    <submittedName>
        <fullName evidence="6">LD-carboxypeptidase</fullName>
    </submittedName>
</protein>
<dbReference type="Pfam" id="PF02016">
    <property type="entry name" value="Peptidase_S66"/>
    <property type="match status" value="1"/>
</dbReference>
<feature type="domain" description="LD-carboxypeptidase C-terminal" evidence="5">
    <location>
        <begin position="211"/>
        <end position="333"/>
    </location>
</feature>
<evidence type="ECO:0000256" key="1">
    <source>
        <dbReference type="ARBA" id="ARBA00010233"/>
    </source>
</evidence>
<dbReference type="Pfam" id="PF17676">
    <property type="entry name" value="Peptidase_S66C"/>
    <property type="match status" value="1"/>
</dbReference>
<dbReference type="PIRSF" id="PIRSF028757">
    <property type="entry name" value="LD-carboxypeptidase"/>
    <property type="match status" value="1"/>
</dbReference>
<dbReference type="InterPro" id="IPR027461">
    <property type="entry name" value="Carboxypeptidase_A_C_sf"/>
</dbReference>
<gene>
    <name evidence="6" type="ORF">D6J04_12375</name>
</gene>
<feature type="active site" description="Charge relay system" evidence="3">
    <location>
        <position position="319"/>
    </location>
</feature>
<evidence type="ECO:0000313" key="6">
    <source>
        <dbReference type="EMBL" id="RJT44421.1"/>
    </source>
</evidence>
<dbReference type="PANTHER" id="PTHR30237">
    <property type="entry name" value="MURAMOYLTETRAPEPTIDE CARBOXYPEPTIDASE"/>
    <property type="match status" value="1"/>
</dbReference>
<dbReference type="InterPro" id="IPR029062">
    <property type="entry name" value="Class_I_gatase-like"/>
</dbReference>
<keyword evidence="2" id="KW-0378">Hydrolase</keyword>
<evidence type="ECO:0000259" key="4">
    <source>
        <dbReference type="Pfam" id="PF02016"/>
    </source>
</evidence>
<evidence type="ECO:0000256" key="2">
    <source>
        <dbReference type="ARBA" id="ARBA00022801"/>
    </source>
</evidence>
<dbReference type="Gene3D" id="3.40.50.10740">
    <property type="entry name" value="Class I glutamine amidotransferase-like"/>
    <property type="match status" value="1"/>
</dbReference>
<dbReference type="GO" id="GO:0004180">
    <property type="term" value="F:carboxypeptidase activity"/>
    <property type="evidence" value="ECO:0007669"/>
    <property type="project" value="UniProtKB-KW"/>
</dbReference>
<comment type="caution">
    <text evidence="6">The sequence shown here is derived from an EMBL/GenBank/DDBJ whole genome shotgun (WGS) entry which is preliminary data.</text>
</comment>
<feature type="active site" description="Nucleophile" evidence="3">
    <location>
        <position position="116"/>
    </location>
</feature>
<feature type="domain" description="LD-carboxypeptidase N-terminal" evidence="4">
    <location>
        <begin position="16"/>
        <end position="135"/>
    </location>
</feature>
<dbReference type="InterPro" id="IPR003507">
    <property type="entry name" value="S66_fam"/>
</dbReference>
<evidence type="ECO:0000259" key="5">
    <source>
        <dbReference type="Pfam" id="PF17676"/>
    </source>
</evidence>
<dbReference type="SUPFAM" id="SSF141986">
    <property type="entry name" value="LD-carboxypeptidase A C-terminal domain-like"/>
    <property type="match status" value="1"/>
</dbReference>
<dbReference type="InterPro" id="IPR040449">
    <property type="entry name" value="Peptidase_S66_N"/>
</dbReference>
<dbReference type="EMBL" id="QZWB01000015">
    <property type="protein sequence ID" value="RJT44421.1"/>
    <property type="molecule type" value="Genomic_DNA"/>
</dbReference>
<name>A0A3A5L8I9_9GAMM</name>
<accession>A0A3A5L8I9</accession>
<dbReference type="Proteomes" id="UP000270757">
    <property type="component" value="Unassembled WGS sequence"/>
</dbReference>
<dbReference type="Gene3D" id="3.50.30.60">
    <property type="entry name" value="LD-carboxypeptidase A C-terminal domain-like"/>
    <property type="match status" value="1"/>
</dbReference>
<feature type="active site" description="Charge relay system" evidence="3">
    <location>
        <position position="245"/>
    </location>
</feature>
<dbReference type="InterPro" id="IPR027478">
    <property type="entry name" value="LdcA_N"/>
</dbReference>
<evidence type="ECO:0000313" key="7">
    <source>
        <dbReference type="Proteomes" id="UP000270757"/>
    </source>
</evidence>
<dbReference type="CDD" id="cd07062">
    <property type="entry name" value="Peptidase_S66_mccF_like"/>
    <property type="match status" value="1"/>
</dbReference>
<dbReference type="AlphaFoldDB" id="A0A3A5L8I9"/>
<evidence type="ECO:0000256" key="3">
    <source>
        <dbReference type="PIRSR" id="PIRSR028757-1"/>
    </source>
</evidence>